<dbReference type="Pfam" id="PF13181">
    <property type="entry name" value="TPR_8"/>
    <property type="match status" value="1"/>
</dbReference>
<feature type="region of interest" description="Disordered" evidence="4">
    <location>
        <begin position="665"/>
        <end position="690"/>
    </location>
</feature>
<feature type="compositionally biased region" description="Low complexity" evidence="4">
    <location>
        <begin position="16"/>
        <end position="32"/>
    </location>
</feature>
<dbReference type="SUPFAM" id="SSF48452">
    <property type="entry name" value="TPR-like"/>
    <property type="match status" value="2"/>
</dbReference>
<reference evidence="6" key="2">
    <citation type="journal article" date="2018" name="BMC Genomics">
        <title>Genomic insights into host adaptation between the wheat stripe rust pathogen (Puccinia striiformis f. sp. tritici) and the barley stripe rust pathogen (Puccinia striiformis f. sp. hordei).</title>
        <authorList>
            <person name="Xia C."/>
            <person name="Wang M."/>
            <person name="Yin C."/>
            <person name="Cornejo O.E."/>
            <person name="Hulbert S.H."/>
            <person name="Chen X."/>
        </authorList>
    </citation>
    <scope>NUCLEOTIDE SEQUENCE [LARGE SCALE GENOMIC DNA]</scope>
    <source>
        <strain evidence="6">93TX-2</strain>
    </source>
</reference>
<dbReference type="EMBL" id="PKSM01000223">
    <property type="protein sequence ID" value="POW01928.1"/>
    <property type="molecule type" value="Genomic_DNA"/>
</dbReference>
<feature type="repeat" description="TPR" evidence="3">
    <location>
        <begin position="454"/>
        <end position="487"/>
    </location>
</feature>
<dbReference type="Gene3D" id="1.25.40.1010">
    <property type="match status" value="1"/>
</dbReference>
<evidence type="ECO:0000256" key="1">
    <source>
        <dbReference type="ARBA" id="ARBA00022737"/>
    </source>
</evidence>
<organism evidence="5 6">
    <name type="scientific">Puccinia striiformis</name>
    <dbReference type="NCBI Taxonomy" id="27350"/>
    <lineage>
        <taxon>Eukaryota</taxon>
        <taxon>Fungi</taxon>
        <taxon>Dikarya</taxon>
        <taxon>Basidiomycota</taxon>
        <taxon>Pucciniomycotina</taxon>
        <taxon>Pucciniomycetes</taxon>
        <taxon>Pucciniales</taxon>
        <taxon>Pucciniaceae</taxon>
        <taxon>Puccinia</taxon>
    </lineage>
</organism>
<proteinExistence type="predicted"/>
<evidence type="ECO:0000313" key="5">
    <source>
        <dbReference type="EMBL" id="POW01928.1"/>
    </source>
</evidence>
<dbReference type="AlphaFoldDB" id="A0A2S4UXE4"/>
<feature type="repeat" description="TPR" evidence="3">
    <location>
        <begin position="127"/>
        <end position="160"/>
    </location>
</feature>
<dbReference type="VEuPathDB" id="FungiDB:PSTT_01870"/>
<dbReference type="Proteomes" id="UP000238274">
    <property type="component" value="Unassembled WGS sequence"/>
</dbReference>
<dbReference type="GO" id="GO:0031415">
    <property type="term" value="C:NatA complex"/>
    <property type="evidence" value="ECO:0007669"/>
    <property type="project" value="TreeGrafter"/>
</dbReference>
<name>A0A2S4UXE4_9BASI</name>
<dbReference type="InterPro" id="IPR011990">
    <property type="entry name" value="TPR-like_helical_dom_sf"/>
</dbReference>
<evidence type="ECO:0000256" key="3">
    <source>
        <dbReference type="PROSITE-ProRule" id="PRU00339"/>
    </source>
</evidence>
<dbReference type="PROSITE" id="PS50005">
    <property type="entry name" value="TPR"/>
    <property type="match status" value="2"/>
</dbReference>
<dbReference type="PANTHER" id="PTHR22767">
    <property type="entry name" value="N-TERMINAL ACETYLTRANSFERASE-RELATED"/>
    <property type="match status" value="1"/>
</dbReference>
<keyword evidence="2 3" id="KW-0802">TPR repeat</keyword>
<keyword evidence="6" id="KW-1185">Reference proteome</keyword>
<keyword evidence="1" id="KW-0677">Repeat</keyword>
<reference evidence="6" key="3">
    <citation type="journal article" date="2018" name="Mol. Plant Microbe Interact.">
        <title>Genome sequence resources for the wheat stripe rust pathogen (Puccinia striiformis f. sp. tritici) and the barley stripe rust pathogen (Puccinia striiformis f. sp. hordei).</title>
        <authorList>
            <person name="Xia C."/>
            <person name="Wang M."/>
            <person name="Yin C."/>
            <person name="Cornejo O.E."/>
            <person name="Hulbert S.H."/>
            <person name="Chen X."/>
        </authorList>
    </citation>
    <scope>NUCLEOTIDE SEQUENCE [LARGE SCALE GENOMIC DNA]</scope>
    <source>
        <strain evidence="6">93TX-2</strain>
    </source>
</reference>
<protein>
    <submittedName>
        <fullName evidence="5">Uncharacterized protein</fullName>
    </submittedName>
</protein>
<dbReference type="OrthoDB" id="10263032at2759"/>
<dbReference type="InterPro" id="IPR021183">
    <property type="entry name" value="NatA_aux_su"/>
</dbReference>
<gene>
    <name evidence="5" type="ORF">PSHT_12311</name>
</gene>
<evidence type="ECO:0000256" key="2">
    <source>
        <dbReference type="ARBA" id="ARBA00022803"/>
    </source>
</evidence>
<accession>A0A2S4UXE4</accession>
<feature type="region of interest" description="Disordered" evidence="4">
    <location>
        <begin position="707"/>
        <end position="733"/>
    </location>
</feature>
<evidence type="ECO:0000313" key="6">
    <source>
        <dbReference type="Proteomes" id="UP000238274"/>
    </source>
</evidence>
<dbReference type="Pfam" id="PF12569">
    <property type="entry name" value="NatA_aux_su"/>
    <property type="match status" value="1"/>
</dbReference>
<dbReference type="VEuPathDB" id="FungiDB:PSHT_12311"/>
<dbReference type="SMART" id="SM00028">
    <property type="entry name" value="TPR"/>
    <property type="match status" value="4"/>
</dbReference>
<comment type="caution">
    <text evidence="5">The sequence shown here is derived from an EMBL/GenBank/DDBJ whole genome shotgun (WGS) entry which is preliminary data.</text>
</comment>
<reference evidence="5 6" key="1">
    <citation type="submission" date="2017-12" db="EMBL/GenBank/DDBJ databases">
        <title>Gene loss provides genomic basis for host adaptation in cereal stripe rust fungi.</title>
        <authorList>
            <person name="Xia C."/>
        </authorList>
    </citation>
    <scope>NUCLEOTIDE SEQUENCE [LARGE SCALE GENOMIC DNA]</scope>
    <source>
        <strain evidence="5 6">93TX-2</strain>
    </source>
</reference>
<feature type="region of interest" description="Disordered" evidence="4">
    <location>
        <begin position="1"/>
        <end position="54"/>
    </location>
</feature>
<dbReference type="Gene3D" id="1.25.40.1040">
    <property type="match status" value="1"/>
</dbReference>
<dbReference type="PANTHER" id="PTHR22767:SF2">
    <property type="entry name" value="N(ALPHA)-ACETYLTRANSFERASE 15_16, ISOFORM A"/>
    <property type="match status" value="1"/>
</dbReference>
<evidence type="ECO:0000256" key="4">
    <source>
        <dbReference type="SAM" id="MobiDB-lite"/>
    </source>
</evidence>
<sequence length="1018" mass="115091">MFDRLSFTSKEGPDMAAKAKAAAAKRAAAAKKSTPASTTKTIPLAQHDPTRPPPMKLNDQTVFKQILHLYELKQYSAALQLSDDLLGKYPGHGETTAMAGLLHHSMNNKAQGYSLVKAGMKADLKSHIVWHVYGIITRADRNYTEAVKSYTQALRLDPDNHNILRDLAVLQIQVRQYSAYVESRWKLLRSNRRSRTAWFSLAMAYKLNHQSEAALEILNAMETHEVIHEPEISFERSESILFKTELLPASEALEYLENSCKLVLDRPRYILARAQHLAELGRVEAAEWAWFDLLDTNSENRMYLEGYLANRSKVQNENPFDALKRLTDRYPSSQLIKRMILDHAIGTQFEHELETYLCLRLTKGIPSLFNDIKPLLIDPIKLKTVRDVAERLHEEVSKNGYFELTKDTENQQPSSTLVWILHFLSQLYGSSYLNMTKESIEAAEQAIAHTPSLPDIYISLAHAYKRAGSYQKAADALRSARGLDGQDRFLNSKCAKYVLQSIGSPHQTIELGTQLLQESRDLIAMFTRKDAPDPVSDLVDMQATWYVLAEAEVALRVSDWGLALKRLHQVYEIFRQWEEDQYDFHTYCIRKNTFQTYQDLLKFEDTLYADPIFYKAVSKAIKIYMTIDDRMKKAKEAGEEVLSQITEFNVLVVPQVDQVTSASGAANLDSNGLAPDPTEDASNTKSKKSIKKAKMAEIKAKAQAALDAKKASSKNKNSEQANSTVPEVIPPIVDDDPTGEKLLKNENPLEMANELLKPIEDDLARFSAKSIVDPTKRSIWHGVYLCRFEIELRRDKPLLALRALLKAHELSPDHTSIDPSVYVALTKLKVKYLSVPSDQLNGFSTKTDTGTTESTTPIRDVIQKALEKIELLELPNSYRGRLARAESLIFQRDTLSSTTDTETQISIQQIEAEIFSLFSSDQGLENSTDWKTGLKGLRLLESFESLRTLEFKSKAAEFWKFSDYFELGTTALATSSETSENVNGIKVNHEVPSHKSTQSGTLDHSNDLDNHIHEIRDF</sequence>
<feature type="compositionally biased region" description="Low complexity" evidence="4">
    <location>
        <begin position="714"/>
        <end position="732"/>
    </location>
</feature>
<dbReference type="InterPro" id="IPR019734">
    <property type="entry name" value="TPR_rpt"/>
</dbReference>